<organism evidence="1 2">
    <name type="scientific">Peronosclerospora sorghi</name>
    <dbReference type="NCBI Taxonomy" id="230839"/>
    <lineage>
        <taxon>Eukaryota</taxon>
        <taxon>Sar</taxon>
        <taxon>Stramenopiles</taxon>
        <taxon>Oomycota</taxon>
        <taxon>Peronosporomycetes</taxon>
        <taxon>Peronosporales</taxon>
        <taxon>Peronosporaceae</taxon>
        <taxon>Peronosclerospora</taxon>
    </lineage>
</organism>
<gene>
    <name evidence="1" type="ORF">PsorP6_009276</name>
</gene>
<protein>
    <submittedName>
        <fullName evidence="1">Uncharacterized protein</fullName>
    </submittedName>
</protein>
<proteinExistence type="predicted"/>
<evidence type="ECO:0000313" key="1">
    <source>
        <dbReference type="EMBL" id="KAI9912179.1"/>
    </source>
</evidence>
<evidence type="ECO:0000313" key="2">
    <source>
        <dbReference type="Proteomes" id="UP001163321"/>
    </source>
</evidence>
<accession>A0ACC0W0A2</accession>
<sequence length="120" mass="12905">MRLGRISRKTNLARLLAASNTDTPARINPSRSFTTTTLLSSGSVSPVEVVSSTSPFDLRCFDSVATNTGSARMSTIVLVMVMQRTSRSVEESVVNNVHTEAPVFHPALSQVDRKGAKLIA</sequence>
<name>A0ACC0W0A2_9STRA</name>
<dbReference type="Proteomes" id="UP001163321">
    <property type="component" value="Chromosome 5"/>
</dbReference>
<keyword evidence="2" id="KW-1185">Reference proteome</keyword>
<reference evidence="1 2" key="1">
    <citation type="journal article" date="2022" name="bioRxiv">
        <title>The genome of the oomycete Peronosclerospora sorghi, a cosmopolitan pathogen of maize and sorghum, is inflated with dispersed pseudogenes.</title>
        <authorList>
            <person name="Fletcher K."/>
            <person name="Martin F."/>
            <person name="Isakeit T."/>
            <person name="Cavanaugh K."/>
            <person name="Magill C."/>
            <person name="Michelmore R."/>
        </authorList>
    </citation>
    <scope>NUCLEOTIDE SEQUENCE [LARGE SCALE GENOMIC DNA]</scope>
    <source>
        <strain evidence="1">P6</strain>
    </source>
</reference>
<comment type="caution">
    <text evidence="1">The sequence shown here is derived from an EMBL/GenBank/DDBJ whole genome shotgun (WGS) entry which is preliminary data.</text>
</comment>
<dbReference type="EMBL" id="CM047584">
    <property type="protein sequence ID" value="KAI9912179.1"/>
    <property type="molecule type" value="Genomic_DNA"/>
</dbReference>